<evidence type="ECO:0000256" key="6">
    <source>
        <dbReference type="ARBA" id="ARBA00048785"/>
    </source>
</evidence>
<keyword evidence="4 7" id="KW-0686">Riboflavin biosynthesis</keyword>
<evidence type="ECO:0000256" key="3">
    <source>
        <dbReference type="ARBA" id="ARBA00012664"/>
    </source>
</evidence>
<protein>
    <recommendedName>
        <fullName evidence="3 7">6,7-dimethyl-8-ribityllumazine synthase</fullName>
        <shortName evidence="7">DMRL synthase</shortName>
        <shortName evidence="7">LS</shortName>
        <shortName evidence="7">Lumazine synthase</shortName>
        <ecNumber evidence="3 7">2.5.1.78</ecNumber>
    </recommendedName>
</protein>
<dbReference type="GO" id="GO:0000906">
    <property type="term" value="F:6,7-dimethyl-8-ribityllumazine synthase activity"/>
    <property type="evidence" value="ECO:0007669"/>
    <property type="project" value="UniProtKB-EC"/>
</dbReference>
<comment type="catalytic activity">
    <reaction evidence="6 7">
        <text>(2S)-2-hydroxy-3-oxobutyl phosphate + 5-amino-6-(D-ribitylamino)uracil = 6,7-dimethyl-8-(1-D-ribityl)lumazine + phosphate + 2 H2O + H(+)</text>
        <dbReference type="Rhea" id="RHEA:26152"/>
        <dbReference type="ChEBI" id="CHEBI:15377"/>
        <dbReference type="ChEBI" id="CHEBI:15378"/>
        <dbReference type="ChEBI" id="CHEBI:15934"/>
        <dbReference type="ChEBI" id="CHEBI:43474"/>
        <dbReference type="ChEBI" id="CHEBI:58201"/>
        <dbReference type="ChEBI" id="CHEBI:58830"/>
        <dbReference type="EC" id="2.5.1.78"/>
    </reaction>
</comment>
<evidence type="ECO:0000256" key="5">
    <source>
        <dbReference type="ARBA" id="ARBA00022679"/>
    </source>
</evidence>
<comment type="similarity">
    <text evidence="2 7">Belongs to the DMRL synthase family.</text>
</comment>
<comment type="caution">
    <text evidence="8">The sequence shown here is derived from an EMBL/GenBank/DDBJ whole genome shotgun (WGS) entry which is preliminary data.</text>
</comment>
<feature type="binding site" evidence="7">
    <location>
        <begin position="92"/>
        <end position="93"/>
    </location>
    <ligand>
        <name>(2S)-2-hydroxy-3-oxobutyl phosphate</name>
        <dbReference type="ChEBI" id="CHEBI:58830"/>
    </ligand>
</feature>
<evidence type="ECO:0000313" key="9">
    <source>
        <dbReference type="Proteomes" id="UP001595648"/>
    </source>
</evidence>
<dbReference type="RefSeq" id="WP_378979238.1">
    <property type="nucleotide sequence ID" value="NZ_JBHRVD010000001.1"/>
</dbReference>
<feature type="binding site" evidence="7">
    <location>
        <position position="134"/>
    </location>
    <ligand>
        <name>(2S)-2-hydroxy-3-oxobutyl phosphate</name>
        <dbReference type="ChEBI" id="CHEBI:58830"/>
    </ligand>
</feature>
<feature type="binding site" evidence="7">
    <location>
        <begin position="58"/>
        <end position="60"/>
    </location>
    <ligand>
        <name>5-amino-6-(D-ribitylamino)uracil</name>
        <dbReference type="ChEBI" id="CHEBI:15934"/>
    </ligand>
</feature>
<evidence type="ECO:0000256" key="2">
    <source>
        <dbReference type="ARBA" id="ARBA00007424"/>
    </source>
</evidence>
<feature type="active site" description="Proton donor" evidence="7">
    <location>
        <position position="95"/>
    </location>
</feature>
<proteinExistence type="inferred from homology"/>
<dbReference type="Gene3D" id="3.40.50.960">
    <property type="entry name" value="Lumazine/riboflavin synthase"/>
    <property type="match status" value="1"/>
</dbReference>
<dbReference type="InterPro" id="IPR034964">
    <property type="entry name" value="LS"/>
</dbReference>
<dbReference type="NCBIfam" id="TIGR00114">
    <property type="entry name" value="lumazine-synth"/>
    <property type="match status" value="1"/>
</dbReference>
<dbReference type="EMBL" id="JBHRVD010000001">
    <property type="protein sequence ID" value="MFC3322691.1"/>
    <property type="molecule type" value="Genomic_DNA"/>
</dbReference>
<dbReference type="SUPFAM" id="SSF52121">
    <property type="entry name" value="Lumazine synthase"/>
    <property type="match status" value="1"/>
</dbReference>
<comment type="pathway">
    <text evidence="1 7">Cofactor biosynthesis; riboflavin biosynthesis; riboflavin from 2-hydroxy-3-oxobutyl phosphate and 5-amino-6-(D-ribitylamino)uracil: step 1/2.</text>
</comment>
<feature type="binding site" evidence="7">
    <location>
        <position position="27"/>
    </location>
    <ligand>
        <name>5-amino-6-(D-ribitylamino)uracil</name>
        <dbReference type="ChEBI" id="CHEBI:15934"/>
    </ligand>
</feature>
<name>A0ABV7MLD7_9HYPH</name>
<dbReference type="Proteomes" id="UP001595648">
    <property type="component" value="Unassembled WGS sequence"/>
</dbReference>
<evidence type="ECO:0000256" key="7">
    <source>
        <dbReference type="HAMAP-Rule" id="MF_00178"/>
    </source>
</evidence>
<feature type="binding site" evidence="7">
    <location>
        <position position="120"/>
    </location>
    <ligand>
        <name>5-amino-6-(D-ribitylamino)uracil</name>
        <dbReference type="ChEBI" id="CHEBI:15934"/>
    </ligand>
</feature>
<keyword evidence="9" id="KW-1185">Reference proteome</keyword>
<dbReference type="EC" id="2.5.1.78" evidence="3 7"/>
<sequence length="164" mass="17182">MAGTSQHGKAFIRPKTKAHLLIVEARFHDDLADALLEGATSALDEAGATYDVVTVPGSLEIPAVITFALDGATEGGTNYDGFVALGTIIRGDTYHFDIVANESSRALMDLSVQDSVCIGNGILTTENDAQAWTRAKRSEGDKGGFAARAALTMIALKQQLGALS</sequence>
<dbReference type="CDD" id="cd09209">
    <property type="entry name" value="Lumazine_synthase-I"/>
    <property type="match status" value="1"/>
</dbReference>
<dbReference type="PANTHER" id="PTHR21058">
    <property type="entry name" value="6,7-DIMETHYL-8-RIBITYLLUMAZINE SYNTHASE DMRL SYNTHASE LUMAZINE SYNTHASE"/>
    <property type="match status" value="1"/>
</dbReference>
<evidence type="ECO:0000313" key="8">
    <source>
        <dbReference type="EMBL" id="MFC3322691.1"/>
    </source>
</evidence>
<reference evidence="9" key="1">
    <citation type="journal article" date="2019" name="Int. J. Syst. Evol. Microbiol.">
        <title>The Global Catalogue of Microorganisms (GCM) 10K type strain sequencing project: providing services to taxonomists for standard genome sequencing and annotation.</title>
        <authorList>
            <consortium name="The Broad Institute Genomics Platform"/>
            <consortium name="The Broad Institute Genome Sequencing Center for Infectious Disease"/>
            <person name="Wu L."/>
            <person name="Ma J."/>
        </authorList>
    </citation>
    <scope>NUCLEOTIDE SEQUENCE [LARGE SCALE GENOMIC DNA]</scope>
    <source>
        <strain evidence="9">ICMP 19515</strain>
    </source>
</reference>
<dbReference type="HAMAP" id="MF_00178">
    <property type="entry name" value="Lumazine_synth"/>
    <property type="match status" value="1"/>
</dbReference>
<organism evidence="8 9">
    <name type="scientific">Mesorhizobium cantuariense</name>
    <dbReference type="NCBI Taxonomy" id="1300275"/>
    <lineage>
        <taxon>Bacteria</taxon>
        <taxon>Pseudomonadati</taxon>
        <taxon>Pseudomonadota</taxon>
        <taxon>Alphaproteobacteria</taxon>
        <taxon>Hyphomicrobiales</taxon>
        <taxon>Phyllobacteriaceae</taxon>
        <taxon>Mesorhizobium</taxon>
    </lineage>
</organism>
<dbReference type="InterPro" id="IPR002180">
    <property type="entry name" value="LS/RS"/>
</dbReference>
<accession>A0ABV7MLD7</accession>
<dbReference type="Pfam" id="PF00885">
    <property type="entry name" value="DMRL_synthase"/>
    <property type="match status" value="1"/>
</dbReference>
<comment type="function">
    <text evidence="7">Catalyzes the formation of 6,7-dimethyl-8-ribityllumazine by condensation of 5-amino-6-(D-ribitylamino)uracil with 3,4-dihydroxy-2-butanone 4-phosphate. This is the penultimate step in the biosynthesis of riboflavin.</text>
</comment>
<evidence type="ECO:0000256" key="1">
    <source>
        <dbReference type="ARBA" id="ARBA00004917"/>
    </source>
</evidence>
<feature type="binding site" evidence="7">
    <location>
        <begin position="87"/>
        <end position="89"/>
    </location>
    <ligand>
        <name>5-amino-6-(D-ribitylamino)uracil</name>
        <dbReference type="ChEBI" id="CHEBI:15934"/>
    </ligand>
</feature>
<keyword evidence="5 7" id="KW-0808">Transferase</keyword>
<dbReference type="InterPro" id="IPR036467">
    <property type="entry name" value="LS/RS_sf"/>
</dbReference>
<gene>
    <name evidence="7 8" type="primary">ribH</name>
    <name evidence="8" type="ORF">ACFOJ9_12985</name>
</gene>
<evidence type="ECO:0000256" key="4">
    <source>
        <dbReference type="ARBA" id="ARBA00022619"/>
    </source>
</evidence>
<dbReference type="PANTHER" id="PTHR21058:SF0">
    <property type="entry name" value="6,7-DIMETHYL-8-RIBITYLLUMAZINE SYNTHASE"/>
    <property type="match status" value="1"/>
</dbReference>